<keyword evidence="1" id="KW-0472">Membrane</keyword>
<comment type="caution">
    <text evidence="2">The sequence shown here is derived from an EMBL/GenBank/DDBJ whole genome shotgun (WGS) entry which is preliminary data.</text>
</comment>
<evidence type="ECO:0008006" key="4">
    <source>
        <dbReference type="Google" id="ProtNLM"/>
    </source>
</evidence>
<keyword evidence="1" id="KW-0812">Transmembrane</keyword>
<dbReference type="PANTHER" id="PTHR33975">
    <property type="entry name" value="MYELIN-ASSOCIATED OLIGODENDROCYTE BASIC PROTEIN"/>
    <property type="match status" value="1"/>
</dbReference>
<accession>A0A7J6EH93</accession>
<dbReference type="AlphaFoldDB" id="A0A7J6EH93"/>
<organism evidence="2 3">
    <name type="scientific">Cannabis sativa</name>
    <name type="common">Hemp</name>
    <name type="synonym">Marijuana</name>
    <dbReference type="NCBI Taxonomy" id="3483"/>
    <lineage>
        <taxon>Eukaryota</taxon>
        <taxon>Viridiplantae</taxon>
        <taxon>Streptophyta</taxon>
        <taxon>Embryophyta</taxon>
        <taxon>Tracheophyta</taxon>
        <taxon>Spermatophyta</taxon>
        <taxon>Magnoliopsida</taxon>
        <taxon>eudicotyledons</taxon>
        <taxon>Gunneridae</taxon>
        <taxon>Pentapetalae</taxon>
        <taxon>rosids</taxon>
        <taxon>fabids</taxon>
        <taxon>Rosales</taxon>
        <taxon>Cannabaceae</taxon>
        <taxon>Cannabis</taxon>
    </lineage>
</organism>
<reference evidence="2 3" key="1">
    <citation type="journal article" date="2020" name="bioRxiv">
        <title>Sequence and annotation of 42 cannabis genomes reveals extensive copy number variation in cannabinoid synthesis and pathogen resistance genes.</title>
        <authorList>
            <person name="Mckernan K.J."/>
            <person name="Helbert Y."/>
            <person name="Kane L.T."/>
            <person name="Ebling H."/>
            <person name="Zhang L."/>
            <person name="Liu B."/>
            <person name="Eaton Z."/>
            <person name="Mclaughlin S."/>
            <person name="Kingan S."/>
            <person name="Baybayan P."/>
            <person name="Concepcion G."/>
            <person name="Jordan M."/>
            <person name="Riva A."/>
            <person name="Barbazuk W."/>
            <person name="Harkins T."/>
        </authorList>
    </citation>
    <scope>NUCLEOTIDE SEQUENCE [LARGE SCALE GENOMIC DNA]</scope>
    <source>
        <strain evidence="3">cv. Jamaican Lion 4</strain>
        <tissue evidence="2">Leaf</tissue>
    </source>
</reference>
<name>A0A7J6EH93_CANSA</name>
<keyword evidence="1" id="KW-1133">Transmembrane helix</keyword>
<feature type="transmembrane region" description="Helical" evidence="1">
    <location>
        <begin position="176"/>
        <end position="202"/>
    </location>
</feature>
<dbReference type="GO" id="GO:0009507">
    <property type="term" value="C:chloroplast"/>
    <property type="evidence" value="ECO:0007669"/>
    <property type="project" value="TreeGrafter"/>
</dbReference>
<dbReference type="EMBL" id="JAATIP010000242">
    <property type="protein sequence ID" value="KAF4357039.1"/>
    <property type="molecule type" value="Genomic_DNA"/>
</dbReference>
<evidence type="ECO:0000313" key="2">
    <source>
        <dbReference type="EMBL" id="KAF4357039.1"/>
    </source>
</evidence>
<sequence>MAAATSLLLEPNPLRWKQSFPILPPRPFPNNYSLTFTRPTKFTGIINIQGSTKLSIKCFFHSKKQSFDPEHCSNSITRQNPANPFEVVANTVMKALKALKKPAIAVVLLGLLLMYDPNMALAASGGRVGGRSFSSRSGAPSSSRSYSVPPSARSGFSYSAPYYGPSPFGFGGGGVYVGPAVGVGAGSSFFLIFMGFAAFVLVSGFLSDRSEDSVLTATEKTSVLKVQVGLLGMARDLQKDLNRIAETADTSTPQGLSYVLTETTLALLRNPDYCISGYSSTEGNIDKMDLKKSMEDGEKRFNQLSIEERGKFDEETLVNVNNLKRHSTKSQRASGFSNEYIVITVLVAAEGVHKLPAINGGKDLKEALQKLASIPSNKILAVEVLWTPQNENDTLSERELLEDYPLLRPL</sequence>
<evidence type="ECO:0000256" key="1">
    <source>
        <dbReference type="SAM" id="Phobius"/>
    </source>
</evidence>
<dbReference type="PANTHER" id="PTHR33975:SF2">
    <property type="entry name" value="MYELIN-ASSOCIATED OLIGODENDROCYTE BASIC PROTEIN"/>
    <property type="match status" value="1"/>
</dbReference>
<dbReference type="InterPro" id="IPR010903">
    <property type="entry name" value="DUF1517"/>
</dbReference>
<dbReference type="Pfam" id="PF07466">
    <property type="entry name" value="DUF1517"/>
    <property type="match status" value="1"/>
</dbReference>
<proteinExistence type="predicted"/>
<dbReference type="InterPro" id="IPR053023">
    <property type="entry name" value="FLAP_modulator"/>
</dbReference>
<protein>
    <recommendedName>
        <fullName evidence="4">Myelin-associated oligodendrocyte basic protein</fullName>
    </recommendedName>
</protein>
<evidence type="ECO:0000313" key="3">
    <source>
        <dbReference type="Proteomes" id="UP000525078"/>
    </source>
</evidence>
<gene>
    <name evidence="2" type="ORF">F8388_001121</name>
</gene>
<feature type="transmembrane region" description="Helical" evidence="1">
    <location>
        <begin position="103"/>
        <end position="123"/>
    </location>
</feature>
<dbReference type="Proteomes" id="UP000525078">
    <property type="component" value="Unassembled WGS sequence"/>
</dbReference>